<accession>A0ABD0M909</accession>
<dbReference type="Proteomes" id="UP001519460">
    <property type="component" value="Unassembled WGS sequence"/>
</dbReference>
<proteinExistence type="predicted"/>
<evidence type="ECO:0000313" key="3">
    <source>
        <dbReference type="Proteomes" id="UP001519460"/>
    </source>
</evidence>
<sequence length="70" mass="7960">NKWMSAIKRTRKSKQKTSQRLFEGSKRRCLQASKKSNSKTNPGKSALQRDNSNKIAEQTQAINVSQPEEP</sequence>
<organism evidence="2 3">
    <name type="scientific">Batillaria attramentaria</name>
    <dbReference type="NCBI Taxonomy" id="370345"/>
    <lineage>
        <taxon>Eukaryota</taxon>
        <taxon>Metazoa</taxon>
        <taxon>Spiralia</taxon>
        <taxon>Lophotrochozoa</taxon>
        <taxon>Mollusca</taxon>
        <taxon>Gastropoda</taxon>
        <taxon>Caenogastropoda</taxon>
        <taxon>Sorbeoconcha</taxon>
        <taxon>Cerithioidea</taxon>
        <taxon>Batillariidae</taxon>
        <taxon>Batillaria</taxon>
    </lineage>
</organism>
<evidence type="ECO:0000256" key="1">
    <source>
        <dbReference type="SAM" id="MobiDB-lite"/>
    </source>
</evidence>
<reference evidence="2 3" key="1">
    <citation type="journal article" date="2023" name="Sci. Data">
        <title>Genome assembly of the Korean intertidal mud-creeper Batillaria attramentaria.</title>
        <authorList>
            <person name="Patra A.K."/>
            <person name="Ho P.T."/>
            <person name="Jun S."/>
            <person name="Lee S.J."/>
            <person name="Kim Y."/>
            <person name="Won Y.J."/>
        </authorList>
    </citation>
    <scope>NUCLEOTIDE SEQUENCE [LARGE SCALE GENOMIC DNA]</scope>
    <source>
        <strain evidence="2">Wonlab-2016</strain>
    </source>
</reference>
<comment type="caution">
    <text evidence="2">The sequence shown here is derived from an EMBL/GenBank/DDBJ whole genome shotgun (WGS) entry which is preliminary data.</text>
</comment>
<protein>
    <recommendedName>
        <fullName evidence="4">PH domain-containing protein</fullName>
    </recommendedName>
</protein>
<dbReference type="AlphaFoldDB" id="A0ABD0M909"/>
<gene>
    <name evidence="2" type="ORF">BaRGS_00000891</name>
</gene>
<evidence type="ECO:0008006" key="4">
    <source>
        <dbReference type="Google" id="ProtNLM"/>
    </source>
</evidence>
<evidence type="ECO:0000313" key="2">
    <source>
        <dbReference type="EMBL" id="KAK7507926.1"/>
    </source>
</evidence>
<name>A0ABD0M909_9CAEN</name>
<keyword evidence="3" id="KW-1185">Reference proteome</keyword>
<feature type="compositionally biased region" description="Basic residues" evidence="1">
    <location>
        <begin position="8"/>
        <end position="17"/>
    </location>
</feature>
<feature type="compositionally biased region" description="Polar residues" evidence="1">
    <location>
        <begin position="33"/>
        <end position="70"/>
    </location>
</feature>
<feature type="region of interest" description="Disordered" evidence="1">
    <location>
        <begin position="1"/>
        <end position="70"/>
    </location>
</feature>
<feature type="non-terminal residue" evidence="2">
    <location>
        <position position="1"/>
    </location>
</feature>
<dbReference type="EMBL" id="JACVVK020000003">
    <property type="protein sequence ID" value="KAK7507926.1"/>
    <property type="molecule type" value="Genomic_DNA"/>
</dbReference>